<gene>
    <name evidence="2" type="ORF">WOLCODRAFT_148356</name>
</gene>
<proteinExistence type="predicted"/>
<feature type="region of interest" description="Disordered" evidence="1">
    <location>
        <begin position="33"/>
        <end position="56"/>
    </location>
</feature>
<organism evidence="2 3">
    <name type="scientific">Wolfiporia cocos (strain MD-104)</name>
    <name type="common">Brown rot fungus</name>
    <dbReference type="NCBI Taxonomy" id="742152"/>
    <lineage>
        <taxon>Eukaryota</taxon>
        <taxon>Fungi</taxon>
        <taxon>Dikarya</taxon>
        <taxon>Basidiomycota</taxon>
        <taxon>Agaricomycotina</taxon>
        <taxon>Agaricomycetes</taxon>
        <taxon>Polyporales</taxon>
        <taxon>Phaeolaceae</taxon>
        <taxon>Wolfiporia</taxon>
    </lineage>
</organism>
<dbReference type="Proteomes" id="UP000218811">
    <property type="component" value="Unassembled WGS sequence"/>
</dbReference>
<reference evidence="2 3" key="1">
    <citation type="journal article" date="2012" name="Science">
        <title>The Paleozoic origin of enzymatic lignin decomposition reconstructed from 31 fungal genomes.</title>
        <authorList>
            <person name="Floudas D."/>
            <person name="Binder M."/>
            <person name="Riley R."/>
            <person name="Barry K."/>
            <person name="Blanchette R.A."/>
            <person name="Henrissat B."/>
            <person name="Martinez A.T."/>
            <person name="Otillar R."/>
            <person name="Spatafora J.W."/>
            <person name="Yadav J.S."/>
            <person name="Aerts A."/>
            <person name="Benoit I."/>
            <person name="Boyd A."/>
            <person name="Carlson A."/>
            <person name="Copeland A."/>
            <person name="Coutinho P.M."/>
            <person name="de Vries R.P."/>
            <person name="Ferreira P."/>
            <person name="Findley K."/>
            <person name="Foster B."/>
            <person name="Gaskell J."/>
            <person name="Glotzer D."/>
            <person name="Gorecki P."/>
            <person name="Heitman J."/>
            <person name="Hesse C."/>
            <person name="Hori C."/>
            <person name="Igarashi K."/>
            <person name="Jurgens J.A."/>
            <person name="Kallen N."/>
            <person name="Kersten P."/>
            <person name="Kohler A."/>
            <person name="Kuees U."/>
            <person name="Kumar T.K.A."/>
            <person name="Kuo A."/>
            <person name="LaButti K."/>
            <person name="Larrondo L.F."/>
            <person name="Lindquist E."/>
            <person name="Ling A."/>
            <person name="Lombard V."/>
            <person name="Lucas S."/>
            <person name="Lundell T."/>
            <person name="Martin R."/>
            <person name="McLaughlin D.J."/>
            <person name="Morgenstern I."/>
            <person name="Morin E."/>
            <person name="Murat C."/>
            <person name="Nagy L.G."/>
            <person name="Nolan M."/>
            <person name="Ohm R.A."/>
            <person name="Patyshakuliyeva A."/>
            <person name="Rokas A."/>
            <person name="Ruiz-Duenas F.J."/>
            <person name="Sabat G."/>
            <person name="Salamov A."/>
            <person name="Samejima M."/>
            <person name="Schmutz J."/>
            <person name="Slot J.C."/>
            <person name="St John F."/>
            <person name="Stenlid J."/>
            <person name="Sun H."/>
            <person name="Sun S."/>
            <person name="Syed K."/>
            <person name="Tsang A."/>
            <person name="Wiebenga A."/>
            <person name="Young D."/>
            <person name="Pisabarro A."/>
            <person name="Eastwood D.C."/>
            <person name="Martin F."/>
            <person name="Cullen D."/>
            <person name="Grigoriev I.V."/>
            <person name="Hibbett D.S."/>
        </authorList>
    </citation>
    <scope>NUCLEOTIDE SEQUENCE [LARGE SCALE GENOMIC DNA]</scope>
    <source>
        <strain evidence="2 3">MD-104</strain>
    </source>
</reference>
<dbReference type="EMBL" id="KB467831">
    <property type="protein sequence ID" value="PCH34294.1"/>
    <property type="molecule type" value="Genomic_DNA"/>
</dbReference>
<name>A0A2H3JC88_WOLCO</name>
<keyword evidence="3" id="KW-1185">Reference proteome</keyword>
<dbReference type="AlphaFoldDB" id="A0A2H3JC88"/>
<evidence type="ECO:0000313" key="2">
    <source>
        <dbReference type="EMBL" id="PCH34294.1"/>
    </source>
</evidence>
<sequence>MRRRRVGQTASTRVAASSSGCYSLSLRTSKIRRDSSAKALGGSGDEEQAIVMDTNT</sequence>
<accession>A0A2H3JC88</accession>
<evidence type="ECO:0000256" key="1">
    <source>
        <dbReference type="SAM" id="MobiDB-lite"/>
    </source>
</evidence>
<protein>
    <submittedName>
        <fullName evidence="2">Uncharacterized protein</fullName>
    </submittedName>
</protein>
<evidence type="ECO:0000313" key="3">
    <source>
        <dbReference type="Proteomes" id="UP000218811"/>
    </source>
</evidence>